<dbReference type="STRING" id="759273.H1V5T0"/>
<dbReference type="Proteomes" id="UP000007174">
    <property type="component" value="Unassembled WGS sequence"/>
</dbReference>
<gene>
    <name evidence="1" type="ORF">CH063_07333</name>
</gene>
<sequence length="132" mass="14752">MIQYFNRLDYQQSLDSSNHSQLSEQQDNCTDLSGLFLHAKVYAIAEKYAIGGLKDLAVTKFRTTAKTVWDAGDFLDAASEAYTSTIDTDRGLRDVILGVFAEHVALLDHDEAKSLVKRLGSLAFDLLVHFHQ</sequence>
<accession>H1V5T0</accession>
<organism evidence="1 2">
    <name type="scientific">Colletotrichum higginsianum (strain IMI 349063)</name>
    <name type="common">Crucifer anthracnose fungus</name>
    <dbReference type="NCBI Taxonomy" id="759273"/>
    <lineage>
        <taxon>Eukaryota</taxon>
        <taxon>Fungi</taxon>
        <taxon>Dikarya</taxon>
        <taxon>Ascomycota</taxon>
        <taxon>Pezizomycotina</taxon>
        <taxon>Sordariomycetes</taxon>
        <taxon>Hypocreomycetidae</taxon>
        <taxon>Glomerellales</taxon>
        <taxon>Glomerellaceae</taxon>
        <taxon>Colletotrichum</taxon>
        <taxon>Colletotrichum destructivum species complex</taxon>
    </lineage>
</organism>
<dbReference type="HOGENOM" id="CLU_146891_0_0_1"/>
<dbReference type="EMBL" id="CACQ02001600">
    <property type="protein sequence ID" value="CCF35582.1"/>
    <property type="molecule type" value="Genomic_DNA"/>
</dbReference>
<protein>
    <submittedName>
        <fullName evidence="1">BTB/POZ domain-containing protein</fullName>
    </submittedName>
</protein>
<dbReference type="eggNOG" id="ENOG502T2YY">
    <property type="taxonomic scope" value="Eukaryota"/>
</dbReference>
<evidence type="ECO:0000313" key="1">
    <source>
        <dbReference type="EMBL" id="CCF35582.1"/>
    </source>
</evidence>
<evidence type="ECO:0000313" key="2">
    <source>
        <dbReference type="Proteomes" id="UP000007174"/>
    </source>
</evidence>
<dbReference type="AlphaFoldDB" id="H1V5T0"/>
<feature type="non-terminal residue" evidence="1">
    <location>
        <position position="132"/>
    </location>
</feature>
<reference evidence="2" key="1">
    <citation type="journal article" date="2012" name="Nat. Genet.">
        <title>Lifestyle transitions in plant pathogenic Colletotrichum fungi deciphered by genome and transcriptome analyses.</title>
        <authorList>
            <person name="O'Connell R.J."/>
            <person name="Thon M.R."/>
            <person name="Hacquard S."/>
            <person name="Amyotte S.G."/>
            <person name="Kleemann J."/>
            <person name="Torres M.F."/>
            <person name="Damm U."/>
            <person name="Buiate E.A."/>
            <person name="Epstein L."/>
            <person name="Alkan N."/>
            <person name="Altmueller J."/>
            <person name="Alvarado-Balderrama L."/>
            <person name="Bauser C.A."/>
            <person name="Becker C."/>
            <person name="Birren B.W."/>
            <person name="Chen Z."/>
            <person name="Choi J."/>
            <person name="Crouch J.A."/>
            <person name="Duvick J.P."/>
            <person name="Farman M.A."/>
            <person name="Gan P."/>
            <person name="Heiman D."/>
            <person name="Henrissat B."/>
            <person name="Howard R.J."/>
            <person name="Kabbage M."/>
            <person name="Koch C."/>
            <person name="Kracher B."/>
            <person name="Kubo Y."/>
            <person name="Law A.D."/>
            <person name="Lebrun M.-H."/>
            <person name="Lee Y.-H."/>
            <person name="Miyara I."/>
            <person name="Moore N."/>
            <person name="Neumann U."/>
            <person name="Nordstroem K."/>
            <person name="Panaccione D.G."/>
            <person name="Panstruga R."/>
            <person name="Place M."/>
            <person name="Proctor R.H."/>
            <person name="Prusky D."/>
            <person name="Rech G."/>
            <person name="Reinhardt R."/>
            <person name="Rollins J.A."/>
            <person name="Rounsley S."/>
            <person name="Schardl C.L."/>
            <person name="Schwartz D.C."/>
            <person name="Shenoy N."/>
            <person name="Shirasu K."/>
            <person name="Sikhakolli U.R."/>
            <person name="Stueber K."/>
            <person name="Sukno S.A."/>
            <person name="Sweigard J.A."/>
            <person name="Takano Y."/>
            <person name="Takahara H."/>
            <person name="Trail F."/>
            <person name="van der Does H.C."/>
            <person name="Voll L.M."/>
            <person name="Will I."/>
            <person name="Young S."/>
            <person name="Zeng Q."/>
            <person name="Zhang J."/>
            <person name="Zhou S."/>
            <person name="Dickman M.B."/>
            <person name="Schulze-Lefert P."/>
            <person name="Ver Loren van Themaat E."/>
            <person name="Ma L.-J."/>
            <person name="Vaillancourt L.J."/>
        </authorList>
    </citation>
    <scope>NUCLEOTIDE SEQUENCE [LARGE SCALE GENOMIC DNA]</scope>
    <source>
        <strain evidence="2">IMI 349063</strain>
    </source>
</reference>
<proteinExistence type="predicted"/>
<dbReference type="PANTHER" id="PTHR47843">
    <property type="entry name" value="BTB DOMAIN-CONTAINING PROTEIN-RELATED"/>
    <property type="match status" value="1"/>
</dbReference>
<dbReference type="PANTHER" id="PTHR47843:SF5">
    <property type="entry name" value="BTB_POZ DOMAIN PROTEIN"/>
    <property type="match status" value="1"/>
</dbReference>
<name>H1V5T0_COLHI</name>